<evidence type="ECO:0000256" key="2">
    <source>
        <dbReference type="ARBA" id="ARBA00005942"/>
    </source>
</evidence>
<dbReference type="GO" id="GO:0016592">
    <property type="term" value="C:mediator complex"/>
    <property type="evidence" value="ECO:0007669"/>
    <property type="project" value="InterPro"/>
</dbReference>
<keyword evidence="8" id="KW-1185">Reference proteome</keyword>
<comment type="subcellular location">
    <subcellularLocation>
        <location evidence="1">Nucleus</location>
    </subcellularLocation>
</comment>
<dbReference type="GO" id="GO:0006357">
    <property type="term" value="P:regulation of transcription by RNA polymerase II"/>
    <property type="evidence" value="ECO:0007669"/>
    <property type="project" value="InterPro"/>
</dbReference>
<name>A0AAN7WT64_9SACH</name>
<dbReference type="PIRSF" id="PIRSF007936">
    <property type="entry name" value="SRB6"/>
    <property type="match status" value="1"/>
</dbReference>
<comment type="caution">
    <text evidence="7">The sequence shown here is derived from an EMBL/GenBank/DDBJ whole genome shotgun (WGS) entry which is preliminary data.</text>
</comment>
<evidence type="ECO:0000313" key="7">
    <source>
        <dbReference type="EMBL" id="KAK5782317.1"/>
    </source>
</evidence>
<dbReference type="EMBL" id="JAWIZZ010000006">
    <property type="protein sequence ID" value="KAK5782317.1"/>
    <property type="molecule type" value="Genomic_DNA"/>
</dbReference>
<gene>
    <name evidence="7" type="ORF">RI543_000252</name>
</gene>
<evidence type="ECO:0000256" key="3">
    <source>
        <dbReference type="ARBA" id="ARBA00023015"/>
    </source>
</evidence>
<dbReference type="InterPro" id="IPR016530">
    <property type="entry name" value="Med22_Saccharomyce"/>
</dbReference>
<comment type="similarity">
    <text evidence="2">Belongs to the Mediator complex subunit 22 family.</text>
</comment>
<dbReference type="GO" id="GO:0003712">
    <property type="term" value="F:transcription coregulator activity"/>
    <property type="evidence" value="ECO:0007669"/>
    <property type="project" value="InterPro"/>
</dbReference>
<evidence type="ECO:0000256" key="1">
    <source>
        <dbReference type="ARBA" id="ARBA00004123"/>
    </source>
</evidence>
<keyword evidence="3" id="KW-0805">Transcription regulation</keyword>
<accession>A0AAN7WT64</accession>
<reference evidence="8" key="1">
    <citation type="submission" date="2023-07" db="EMBL/GenBank/DDBJ databases">
        <title>A draft genome of Kazachstania heterogenica Y-27499.</title>
        <authorList>
            <person name="Donic C."/>
            <person name="Kralova J.S."/>
            <person name="Fidel L."/>
            <person name="Ben-Dor S."/>
            <person name="Jung S."/>
        </authorList>
    </citation>
    <scope>NUCLEOTIDE SEQUENCE [LARGE SCALE GENOMIC DNA]</scope>
    <source>
        <strain evidence="8">Y27499</strain>
    </source>
</reference>
<evidence type="ECO:0000256" key="6">
    <source>
        <dbReference type="SAM" id="MobiDB-lite"/>
    </source>
</evidence>
<keyword evidence="5" id="KW-0539">Nucleus</keyword>
<dbReference type="Proteomes" id="UP001306508">
    <property type="component" value="Unassembled WGS sequence"/>
</dbReference>
<evidence type="ECO:0000313" key="8">
    <source>
        <dbReference type="Proteomes" id="UP001306508"/>
    </source>
</evidence>
<dbReference type="AlphaFoldDB" id="A0AAN7WT64"/>
<proteinExistence type="inferred from homology"/>
<evidence type="ECO:0000256" key="5">
    <source>
        <dbReference type="ARBA" id="ARBA00023242"/>
    </source>
</evidence>
<sequence length="152" mass="17138">MSFQALSERLDQSLEILSVKLAELIKLTAIQEIDVDIQNYNNKKNNNNNISNNSSTNSDNTISSDLTVATDGVSMVNNHTRQLIKSVQDLLVLTRTIRETWLLNQIPSNSRDSVDHNNTTSITSNEQLIKQQEIDYKHVESLIDKAINTIVN</sequence>
<protein>
    <recommendedName>
        <fullName evidence="9">Mediator of RNA polymerase II transcription subunit 22</fullName>
    </recommendedName>
</protein>
<dbReference type="Pfam" id="PF06179">
    <property type="entry name" value="Med22"/>
    <property type="match status" value="1"/>
</dbReference>
<keyword evidence="4" id="KW-0804">Transcription</keyword>
<feature type="region of interest" description="Disordered" evidence="6">
    <location>
        <begin position="41"/>
        <end position="62"/>
    </location>
</feature>
<dbReference type="InterPro" id="IPR009332">
    <property type="entry name" value="Med22"/>
</dbReference>
<evidence type="ECO:0000256" key="4">
    <source>
        <dbReference type="ARBA" id="ARBA00023163"/>
    </source>
</evidence>
<dbReference type="Gene3D" id="6.10.280.160">
    <property type="entry name" value="Mediator of RNA polymerase II transcription subunit 22"/>
    <property type="match status" value="1"/>
</dbReference>
<evidence type="ECO:0008006" key="9">
    <source>
        <dbReference type="Google" id="ProtNLM"/>
    </source>
</evidence>
<organism evidence="7 8">
    <name type="scientific">Arxiozyma heterogenica</name>
    <dbReference type="NCBI Taxonomy" id="278026"/>
    <lineage>
        <taxon>Eukaryota</taxon>
        <taxon>Fungi</taxon>
        <taxon>Dikarya</taxon>
        <taxon>Ascomycota</taxon>
        <taxon>Saccharomycotina</taxon>
        <taxon>Saccharomycetes</taxon>
        <taxon>Saccharomycetales</taxon>
        <taxon>Saccharomycetaceae</taxon>
        <taxon>Arxiozyma</taxon>
    </lineage>
</organism>